<gene>
    <name evidence="8" type="ORF">ILYODFUR_003013</name>
</gene>
<evidence type="ECO:0000259" key="7">
    <source>
        <dbReference type="PROSITE" id="PS51462"/>
    </source>
</evidence>
<reference evidence="8 9" key="1">
    <citation type="submission" date="2021-06" db="EMBL/GenBank/DDBJ databases">
        <authorList>
            <person name="Palmer J.M."/>
        </authorList>
    </citation>
    <scope>NUCLEOTIDE SEQUENCE [LARGE SCALE GENOMIC DNA]</scope>
    <source>
        <strain evidence="9">if_2019</strain>
        <tissue evidence="8">Muscle</tissue>
    </source>
</reference>
<dbReference type="PANTHER" id="PTHR12992:SF24">
    <property type="entry name" value="PEROXISOMAL COENZYME A DIPHOSPHATASE NUDT7"/>
    <property type="match status" value="1"/>
</dbReference>
<evidence type="ECO:0000256" key="4">
    <source>
        <dbReference type="ARBA" id="ARBA00022801"/>
    </source>
</evidence>
<protein>
    <recommendedName>
        <fullName evidence="7">Nudix hydrolase domain-containing protein</fullName>
    </recommendedName>
</protein>
<dbReference type="PANTHER" id="PTHR12992">
    <property type="entry name" value="NUDIX HYDROLASE"/>
    <property type="match status" value="1"/>
</dbReference>
<evidence type="ECO:0000256" key="2">
    <source>
        <dbReference type="ARBA" id="ARBA00001946"/>
    </source>
</evidence>
<keyword evidence="9" id="KW-1185">Reference proteome</keyword>
<keyword evidence="3" id="KW-0479">Metal-binding</keyword>
<evidence type="ECO:0000313" key="9">
    <source>
        <dbReference type="Proteomes" id="UP001482620"/>
    </source>
</evidence>
<evidence type="ECO:0000256" key="3">
    <source>
        <dbReference type="ARBA" id="ARBA00022723"/>
    </source>
</evidence>
<dbReference type="Pfam" id="PF00293">
    <property type="entry name" value="NUDIX"/>
    <property type="match status" value="1"/>
</dbReference>
<keyword evidence="6" id="KW-0464">Manganese</keyword>
<comment type="cofactor">
    <cofactor evidence="2">
        <name>Mg(2+)</name>
        <dbReference type="ChEBI" id="CHEBI:18420"/>
    </cofactor>
</comment>
<dbReference type="InterPro" id="IPR015797">
    <property type="entry name" value="NUDIX_hydrolase-like_dom_sf"/>
</dbReference>
<sequence length="293" mass="32644">AIRCLDKKEVGLSEKAPIGVSYAHEAGPTRVLRHWDHLPELSCHLLWTVVACEKLIRYFVTSRNVLMYGAAMPLKEDTVATLKQFDIGDKFSYLPVLPKASVLIPLFVRGGQLHTLMTLRSKELRTGAGEVCFPGGKRDPSDRDDVDTALREAQEEIGLPPDHVEVVCTLFPVISKKGLLVSPVVGFIEETFNPTPNPSEVSDVFAVPLEFFIREKDHYATHGVAGVIGTLHSFYYRDPASGNQYHIWGLTAMLTTLVAALALKKKPEFDVGFDFVDPLSFFKKILHKRLSKL</sequence>
<name>A0ABV0URD2_9TELE</name>
<dbReference type="EMBL" id="JAHRIQ010081247">
    <property type="protein sequence ID" value="MEQ2246801.1"/>
    <property type="molecule type" value="Genomic_DNA"/>
</dbReference>
<dbReference type="PROSITE" id="PS51462">
    <property type="entry name" value="NUDIX"/>
    <property type="match status" value="1"/>
</dbReference>
<feature type="non-terminal residue" evidence="8">
    <location>
        <position position="1"/>
    </location>
</feature>
<evidence type="ECO:0000256" key="1">
    <source>
        <dbReference type="ARBA" id="ARBA00001936"/>
    </source>
</evidence>
<proteinExistence type="predicted"/>
<dbReference type="SUPFAM" id="SSF55811">
    <property type="entry name" value="Nudix"/>
    <property type="match status" value="1"/>
</dbReference>
<dbReference type="Proteomes" id="UP001482620">
    <property type="component" value="Unassembled WGS sequence"/>
</dbReference>
<comment type="caution">
    <text evidence="8">The sequence shown here is derived from an EMBL/GenBank/DDBJ whole genome shotgun (WGS) entry which is preliminary data.</text>
</comment>
<accession>A0ABV0URD2</accession>
<organism evidence="8 9">
    <name type="scientific">Ilyodon furcidens</name>
    <name type="common">goldbreast splitfin</name>
    <dbReference type="NCBI Taxonomy" id="33524"/>
    <lineage>
        <taxon>Eukaryota</taxon>
        <taxon>Metazoa</taxon>
        <taxon>Chordata</taxon>
        <taxon>Craniata</taxon>
        <taxon>Vertebrata</taxon>
        <taxon>Euteleostomi</taxon>
        <taxon>Actinopterygii</taxon>
        <taxon>Neopterygii</taxon>
        <taxon>Teleostei</taxon>
        <taxon>Neoteleostei</taxon>
        <taxon>Acanthomorphata</taxon>
        <taxon>Ovalentaria</taxon>
        <taxon>Atherinomorphae</taxon>
        <taxon>Cyprinodontiformes</taxon>
        <taxon>Goodeidae</taxon>
        <taxon>Ilyodon</taxon>
    </lineage>
</organism>
<keyword evidence="4" id="KW-0378">Hydrolase</keyword>
<dbReference type="CDD" id="cd03426">
    <property type="entry name" value="NUDIX_CoAse_Nudt7"/>
    <property type="match status" value="1"/>
</dbReference>
<evidence type="ECO:0000313" key="8">
    <source>
        <dbReference type="EMBL" id="MEQ2246801.1"/>
    </source>
</evidence>
<dbReference type="InterPro" id="IPR045121">
    <property type="entry name" value="CoAse"/>
</dbReference>
<dbReference type="InterPro" id="IPR000086">
    <property type="entry name" value="NUDIX_hydrolase_dom"/>
</dbReference>
<evidence type="ECO:0000256" key="6">
    <source>
        <dbReference type="ARBA" id="ARBA00023211"/>
    </source>
</evidence>
<comment type="cofactor">
    <cofactor evidence="1">
        <name>Mn(2+)</name>
        <dbReference type="ChEBI" id="CHEBI:29035"/>
    </cofactor>
</comment>
<feature type="domain" description="Nudix hydrolase" evidence="7">
    <location>
        <begin position="97"/>
        <end position="232"/>
    </location>
</feature>
<dbReference type="Gene3D" id="3.90.79.10">
    <property type="entry name" value="Nucleoside Triphosphate Pyrophosphohydrolase"/>
    <property type="match status" value="1"/>
</dbReference>
<evidence type="ECO:0000256" key="5">
    <source>
        <dbReference type="ARBA" id="ARBA00022842"/>
    </source>
</evidence>
<keyword evidence="5" id="KW-0460">Magnesium</keyword>